<dbReference type="EMBL" id="BSXV01003291">
    <property type="protein sequence ID" value="GME98011.1"/>
    <property type="molecule type" value="Genomic_DNA"/>
</dbReference>
<organism evidence="1 2">
    <name type="scientific">Candida boidinii</name>
    <name type="common">Yeast</name>
    <dbReference type="NCBI Taxonomy" id="5477"/>
    <lineage>
        <taxon>Eukaryota</taxon>
        <taxon>Fungi</taxon>
        <taxon>Dikarya</taxon>
        <taxon>Ascomycota</taxon>
        <taxon>Saccharomycotina</taxon>
        <taxon>Pichiomycetes</taxon>
        <taxon>Pichiales</taxon>
        <taxon>Pichiaceae</taxon>
        <taxon>Ogataea</taxon>
        <taxon>Ogataea/Candida clade</taxon>
    </lineage>
</organism>
<reference evidence="1" key="1">
    <citation type="submission" date="2023-04" db="EMBL/GenBank/DDBJ databases">
        <title>Candida boidinii NBRC 1967.</title>
        <authorList>
            <person name="Ichikawa N."/>
            <person name="Sato H."/>
            <person name="Tonouchi N."/>
        </authorList>
    </citation>
    <scope>NUCLEOTIDE SEQUENCE</scope>
    <source>
        <strain evidence="1">NBRC 1967</strain>
    </source>
</reference>
<protein>
    <submittedName>
        <fullName evidence="1">Unnamed protein product</fullName>
    </submittedName>
</protein>
<gene>
    <name evidence="1" type="ORF">Cboi01_000480100</name>
</gene>
<keyword evidence="2" id="KW-1185">Reference proteome</keyword>
<name>A0ACB5TZM2_CANBO</name>
<accession>A0ACB5TZM2</accession>
<evidence type="ECO:0000313" key="2">
    <source>
        <dbReference type="Proteomes" id="UP001165101"/>
    </source>
</evidence>
<comment type="caution">
    <text evidence="1">The sequence shown here is derived from an EMBL/GenBank/DDBJ whole genome shotgun (WGS) entry which is preliminary data.</text>
</comment>
<proteinExistence type="predicted"/>
<evidence type="ECO:0000313" key="1">
    <source>
        <dbReference type="EMBL" id="GME98011.1"/>
    </source>
</evidence>
<dbReference type="Proteomes" id="UP001165101">
    <property type="component" value="Unassembled WGS sequence"/>
</dbReference>
<sequence length="179" mass="19882">MVFKIISGTIGLAHQTVSTGVYSAVKYATNDKSQEAEDLSNGQKKELKLRFKDLSTFYIPGKTCRKCGKRTKDGIRRSSRRDRRCGLVAEYCNSCNEANYYSRNQMNMGVHGDVPINYSNANVNPAAVAPASEPEAELYHDQSDDEVLPSYETTFGNSTGNAQQRIRSGYRSTDCKKGN</sequence>